<feature type="domain" description="EamA" evidence="7">
    <location>
        <begin position="37"/>
        <end position="170"/>
    </location>
</feature>
<keyword evidence="9" id="KW-1185">Reference proteome</keyword>
<feature type="transmembrane region" description="Helical" evidence="6">
    <location>
        <begin position="252"/>
        <end position="270"/>
    </location>
</feature>
<evidence type="ECO:0000256" key="5">
    <source>
        <dbReference type="ARBA" id="ARBA00023136"/>
    </source>
</evidence>
<evidence type="ECO:0000256" key="6">
    <source>
        <dbReference type="SAM" id="Phobius"/>
    </source>
</evidence>
<dbReference type="Proteomes" id="UP000571084">
    <property type="component" value="Unassembled WGS sequence"/>
</dbReference>
<keyword evidence="5 6" id="KW-0472">Membrane</keyword>
<dbReference type="InterPro" id="IPR050638">
    <property type="entry name" value="AA-Vitamin_Transporters"/>
</dbReference>
<dbReference type="InterPro" id="IPR037185">
    <property type="entry name" value="EmrE-like"/>
</dbReference>
<protein>
    <submittedName>
        <fullName evidence="8">Drug/metabolite transporter (DMT)-like permease</fullName>
    </submittedName>
</protein>
<dbReference type="EMBL" id="JACHHQ010000006">
    <property type="protein sequence ID" value="MBB5201236.1"/>
    <property type="molecule type" value="Genomic_DNA"/>
</dbReference>
<proteinExistence type="inferred from homology"/>
<gene>
    <name evidence="8" type="ORF">HNR39_003085</name>
</gene>
<evidence type="ECO:0000259" key="7">
    <source>
        <dbReference type="Pfam" id="PF00892"/>
    </source>
</evidence>
<dbReference type="PANTHER" id="PTHR32322:SF2">
    <property type="entry name" value="EAMA DOMAIN-CONTAINING PROTEIN"/>
    <property type="match status" value="1"/>
</dbReference>
<comment type="subcellular location">
    <subcellularLocation>
        <location evidence="1">Membrane</location>
        <topology evidence="1">Multi-pass membrane protein</topology>
    </subcellularLocation>
</comment>
<feature type="transmembrane region" description="Helical" evidence="6">
    <location>
        <begin position="126"/>
        <end position="144"/>
    </location>
</feature>
<dbReference type="PANTHER" id="PTHR32322">
    <property type="entry name" value="INNER MEMBRANE TRANSPORTER"/>
    <property type="match status" value="1"/>
</dbReference>
<feature type="domain" description="EamA" evidence="7">
    <location>
        <begin position="186"/>
        <end position="321"/>
    </location>
</feature>
<feature type="transmembrane region" description="Helical" evidence="6">
    <location>
        <begin position="32"/>
        <end position="58"/>
    </location>
</feature>
<comment type="similarity">
    <text evidence="2">Belongs to the EamA transporter family.</text>
</comment>
<evidence type="ECO:0000256" key="2">
    <source>
        <dbReference type="ARBA" id="ARBA00007362"/>
    </source>
</evidence>
<accession>A0A840RWI9</accession>
<reference evidence="8 9" key="1">
    <citation type="submission" date="2020-08" db="EMBL/GenBank/DDBJ databases">
        <title>Genomic Encyclopedia of Type Strains, Phase IV (KMG-IV): sequencing the most valuable type-strain genomes for metagenomic binning, comparative biology and taxonomic classification.</title>
        <authorList>
            <person name="Goeker M."/>
        </authorList>
    </citation>
    <scope>NUCLEOTIDE SEQUENCE [LARGE SCALE GENOMIC DNA]</scope>
    <source>
        <strain evidence="8 9">DSM 23240</strain>
    </source>
</reference>
<organism evidence="8 9">
    <name type="scientific">Glaciimonas immobilis</name>
    <dbReference type="NCBI Taxonomy" id="728004"/>
    <lineage>
        <taxon>Bacteria</taxon>
        <taxon>Pseudomonadati</taxon>
        <taxon>Pseudomonadota</taxon>
        <taxon>Betaproteobacteria</taxon>
        <taxon>Burkholderiales</taxon>
        <taxon>Oxalobacteraceae</taxon>
        <taxon>Glaciimonas</taxon>
    </lineage>
</organism>
<feature type="transmembrane region" description="Helical" evidence="6">
    <location>
        <begin position="282"/>
        <end position="298"/>
    </location>
</feature>
<dbReference type="SUPFAM" id="SSF103481">
    <property type="entry name" value="Multidrug resistance efflux transporter EmrE"/>
    <property type="match status" value="2"/>
</dbReference>
<keyword evidence="3 6" id="KW-0812">Transmembrane</keyword>
<name>A0A840RWI9_9BURK</name>
<feature type="transmembrane region" description="Helical" evidence="6">
    <location>
        <begin position="70"/>
        <end position="89"/>
    </location>
</feature>
<dbReference type="GO" id="GO:0016020">
    <property type="term" value="C:membrane"/>
    <property type="evidence" value="ECO:0007669"/>
    <property type="project" value="UniProtKB-SubCell"/>
</dbReference>
<feature type="transmembrane region" description="Helical" evidence="6">
    <location>
        <begin position="304"/>
        <end position="321"/>
    </location>
</feature>
<evidence type="ECO:0000313" key="9">
    <source>
        <dbReference type="Proteomes" id="UP000571084"/>
    </source>
</evidence>
<evidence type="ECO:0000256" key="1">
    <source>
        <dbReference type="ARBA" id="ARBA00004141"/>
    </source>
</evidence>
<feature type="transmembrane region" description="Helical" evidence="6">
    <location>
        <begin position="101"/>
        <end position="120"/>
    </location>
</feature>
<sequence>MRSVKTSSSSLPAAAELKAVGTRGTGRSSLPLSALLSGLLLAMPMLFVLLWSTGFIVAKFGLPYAPPLTFLLMRFSGVLIILVPLVILLKAPWPVGHIRHIAVAGVLLQAGYLAGVWCAIKLGMPAGLSALIVGMQPILTAVAARWIGESVSPRQWIGLILGLGGVALVVVAKINLVGLSWASIGLSAMALISITLGTLYQKHHCPHFDLRTGTIIQFSASFVVILPFAIIYEHLSPTLSTVQWTPHFIGALLWSILALSIGAIFLLFTLIRKSAATSVTSLLYLTPPTTAVMAWLMFGEAFNLLGIIGMLVAIAGVIFVVRK</sequence>
<comment type="caution">
    <text evidence="8">The sequence shown here is derived from an EMBL/GenBank/DDBJ whole genome shotgun (WGS) entry which is preliminary data.</text>
</comment>
<evidence type="ECO:0000256" key="4">
    <source>
        <dbReference type="ARBA" id="ARBA00022989"/>
    </source>
</evidence>
<evidence type="ECO:0000256" key="3">
    <source>
        <dbReference type="ARBA" id="ARBA00022692"/>
    </source>
</evidence>
<feature type="transmembrane region" description="Helical" evidence="6">
    <location>
        <begin position="180"/>
        <end position="200"/>
    </location>
</feature>
<dbReference type="InterPro" id="IPR000620">
    <property type="entry name" value="EamA_dom"/>
</dbReference>
<feature type="transmembrane region" description="Helical" evidence="6">
    <location>
        <begin position="212"/>
        <end position="232"/>
    </location>
</feature>
<evidence type="ECO:0000313" key="8">
    <source>
        <dbReference type="EMBL" id="MBB5201236.1"/>
    </source>
</evidence>
<feature type="transmembrane region" description="Helical" evidence="6">
    <location>
        <begin position="156"/>
        <end position="174"/>
    </location>
</feature>
<keyword evidence="4 6" id="KW-1133">Transmembrane helix</keyword>
<dbReference type="AlphaFoldDB" id="A0A840RWI9"/>
<dbReference type="Pfam" id="PF00892">
    <property type="entry name" value="EamA"/>
    <property type="match status" value="2"/>
</dbReference>